<gene>
    <name evidence="2" type="ORF">DEO72_LG11g2349</name>
</gene>
<dbReference type="EMBL" id="CP039355">
    <property type="protein sequence ID" value="QCE15339.1"/>
    <property type="molecule type" value="Genomic_DNA"/>
</dbReference>
<evidence type="ECO:0000313" key="2">
    <source>
        <dbReference type="EMBL" id="QCE15339.1"/>
    </source>
</evidence>
<dbReference type="Proteomes" id="UP000501690">
    <property type="component" value="Linkage Group LG11"/>
</dbReference>
<proteinExistence type="predicted"/>
<name>A0A4D6NS68_VIGUN</name>
<evidence type="ECO:0000256" key="1">
    <source>
        <dbReference type="SAM" id="MobiDB-lite"/>
    </source>
</evidence>
<evidence type="ECO:0000313" key="3">
    <source>
        <dbReference type="Proteomes" id="UP000501690"/>
    </source>
</evidence>
<feature type="region of interest" description="Disordered" evidence="1">
    <location>
        <begin position="132"/>
        <end position="153"/>
    </location>
</feature>
<dbReference type="AlphaFoldDB" id="A0A4D6NS68"/>
<accession>A0A4D6NS68</accession>
<sequence length="344" mass="37766">MTAHITSRSRGSHPLVCGLQQSLRVAYSTKVPIAAYITPNTLPKEHDPQPNLWTHTSHQTPSLKSKTGARILTTDNLPKYAAFDDPPDGGLSRTTSQDPSLMSWQCALLSMQELRKRAAMFIRIEDMRRYQSNAQTPPVRADIRRPNKEPPPPTHKLLLNHNLTKTAKHSGPSASSTHHHHPISLHNLTETTKHSGPSASGTHHRHPISLYVTSLPQDWEAGISMGYTAIHPASPMTAHITSRSGGSHPLVCDLQQSLRAAYSTKVPIVAYITPNTFPKEHDPQPNMWTHTSHQTPSLKSTTLSKIGARILTTDNLPKYAAFDDPPDGGLSCTTSIPPQDSPDL</sequence>
<keyword evidence="3" id="KW-1185">Reference proteome</keyword>
<feature type="compositionally biased region" description="Polar residues" evidence="1">
    <location>
        <begin position="51"/>
        <end position="65"/>
    </location>
</feature>
<feature type="region of interest" description="Disordered" evidence="1">
    <location>
        <begin position="41"/>
        <end position="65"/>
    </location>
</feature>
<organism evidence="2 3">
    <name type="scientific">Vigna unguiculata</name>
    <name type="common">Cowpea</name>
    <dbReference type="NCBI Taxonomy" id="3917"/>
    <lineage>
        <taxon>Eukaryota</taxon>
        <taxon>Viridiplantae</taxon>
        <taxon>Streptophyta</taxon>
        <taxon>Embryophyta</taxon>
        <taxon>Tracheophyta</taxon>
        <taxon>Spermatophyta</taxon>
        <taxon>Magnoliopsida</taxon>
        <taxon>eudicotyledons</taxon>
        <taxon>Gunneridae</taxon>
        <taxon>Pentapetalae</taxon>
        <taxon>rosids</taxon>
        <taxon>fabids</taxon>
        <taxon>Fabales</taxon>
        <taxon>Fabaceae</taxon>
        <taxon>Papilionoideae</taxon>
        <taxon>50 kb inversion clade</taxon>
        <taxon>NPAAA clade</taxon>
        <taxon>indigoferoid/millettioid clade</taxon>
        <taxon>Phaseoleae</taxon>
        <taxon>Vigna</taxon>
    </lineage>
</organism>
<protein>
    <submittedName>
        <fullName evidence="2">Uncharacterized protein</fullName>
    </submittedName>
</protein>
<reference evidence="2 3" key="1">
    <citation type="submission" date="2019-04" db="EMBL/GenBank/DDBJ databases">
        <title>An improved genome assembly and genetic linkage map for asparagus bean, Vigna unguiculata ssp. sesquipedialis.</title>
        <authorList>
            <person name="Xia Q."/>
            <person name="Zhang R."/>
            <person name="Dong Y."/>
        </authorList>
    </citation>
    <scope>NUCLEOTIDE SEQUENCE [LARGE SCALE GENOMIC DNA]</scope>
    <source>
        <tissue evidence="2">Leaf</tissue>
    </source>
</reference>
<feature type="region of interest" description="Disordered" evidence="1">
    <location>
        <begin position="319"/>
        <end position="344"/>
    </location>
</feature>